<dbReference type="EMBL" id="JADAQX010000239">
    <property type="protein sequence ID" value="KAF8821086.1"/>
    <property type="molecule type" value="Genomic_DNA"/>
</dbReference>
<evidence type="ECO:0000313" key="3">
    <source>
        <dbReference type="Proteomes" id="UP000823046"/>
    </source>
</evidence>
<organism evidence="2 3">
    <name type="scientific">Cardiosporidium cionae</name>
    <dbReference type="NCBI Taxonomy" id="476202"/>
    <lineage>
        <taxon>Eukaryota</taxon>
        <taxon>Sar</taxon>
        <taxon>Alveolata</taxon>
        <taxon>Apicomplexa</taxon>
        <taxon>Aconoidasida</taxon>
        <taxon>Nephromycida</taxon>
        <taxon>Cardiosporidium</taxon>
    </lineage>
</organism>
<accession>A0ABQ7JAT0</accession>
<sequence length="627" mass="71782">MIQGDDSNELTKQKKFSNTSAKNSNAMKKSEIKKEDVENATKKDGSNHLNTLAFLCASDRVSNTVLTANQGIASHHVVDKVDTDTTKATCVRWNARFPAQSSDNKLQSTGIIKRQDKISINEVTSSKAETANTNNDTCTEVHEAHAKMRIMSCTIKNISENVANLKNLYDASKLVNLEMQNRQSDFSNKIRALQLKAREVERQLQKSIPISTAKQVALNAMQKGRAIESLARIWSAITANSVFKRHAFSQLRNGKCSSTPFVESGLYSLRKEQLYLINENERLLSQVTRLQQDSKNQQTLPRFSNTNAATDALSCIDEQINLKRTDDEDYKLHIKILLYAIIMRKTLLISVRPAFYRWAIWAEDKHKRHVDTELGSRESHEKKKQIRNAETWLFMQHTEFVLRCHQIKEKYRAFMHIWRTLGNEPKKVLKSESKQNDLSVQLHPRMCTTTEPKKTQLNFTYSTHLKAFPHLPRANPLRSMTNRDYFFRNVPHALVPPYYNSLPSMQRDYPKNPDISSLASPPSFYNPTKTVEWVHAKSIKPSPLLSRVTDIRESTNLIPIYSAKESSLNKNIAKEAIEYRLRVSQEDLAKSFGNTITEQCNKRINTISPQLGKQKTTQRISGEKQKT</sequence>
<feature type="compositionally biased region" description="Basic and acidic residues" evidence="1">
    <location>
        <begin position="28"/>
        <end position="44"/>
    </location>
</feature>
<evidence type="ECO:0000256" key="1">
    <source>
        <dbReference type="SAM" id="MobiDB-lite"/>
    </source>
</evidence>
<reference evidence="2 3" key="1">
    <citation type="journal article" date="2020" name="bioRxiv">
        <title>Metabolic contributions of an alphaproteobacterial endosymbiont in the apicomplexan Cardiosporidium cionae.</title>
        <authorList>
            <person name="Hunter E.S."/>
            <person name="Paight C.J."/>
            <person name="Lane C.E."/>
        </authorList>
    </citation>
    <scope>NUCLEOTIDE SEQUENCE [LARGE SCALE GENOMIC DNA]</scope>
    <source>
        <strain evidence="2">ESH_2018</strain>
    </source>
</reference>
<feature type="compositionally biased region" description="Polar residues" evidence="1">
    <location>
        <begin position="16"/>
        <end position="27"/>
    </location>
</feature>
<evidence type="ECO:0000313" key="2">
    <source>
        <dbReference type="EMBL" id="KAF8821086.1"/>
    </source>
</evidence>
<name>A0ABQ7JAT0_9APIC</name>
<proteinExistence type="predicted"/>
<feature type="region of interest" description="Disordered" evidence="1">
    <location>
        <begin position="1"/>
        <end position="44"/>
    </location>
</feature>
<comment type="caution">
    <text evidence="2">The sequence shown here is derived from an EMBL/GenBank/DDBJ whole genome shotgun (WGS) entry which is preliminary data.</text>
</comment>
<dbReference type="Proteomes" id="UP000823046">
    <property type="component" value="Unassembled WGS sequence"/>
</dbReference>
<gene>
    <name evidence="2" type="ORF">IE077_002485</name>
</gene>
<protein>
    <submittedName>
        <fullName evidence="2">Uncharacterized protein</fullName>
    </submittedName>
</protein>
<keyword evidence="3" id="KW-1185">Reference proteome</keyword>
<feature type="compositionally biased region" description="Polar residues" evidence="1">
    <location>
        <begin position="608"/>
        <end position="620"/>
    </location>
</feature>
<feature type="region of interest" description="Disordered" evidence="1">
    <location>
        <begin position="608"/>
        <end position="627"/>
    </location>
</feature>